<reference evidence="2 3" key="1">
    <citation type="journal article" date="2014" name="PLoS Genet.">
        <title>Phylogenetically driven sequencing of extremely halophilic archaea reveals strategies for static and dynamic osmo-response.</title>
        <authorList>
            <person name="Becker E.A."/>
            <person name="Seitzer P.M."/>
            <person name="Tritt A."/>
            <person name="Larsen D."/>
            <person name="Krusor M."/>
            <person name="Yao A.I."/>
            <person name="Wu D."/>
            <person name="Madern D."/>
            <person name="Eisen J.A."/>
            <person name="Darling A.E."/>
            <person name="Facciotti M.T."/>
        </authorList>
    </citation>
    <scope>NUCLEOTIDE SEQUENCE [LARGE SCALE GENOMIC DNA]</scope>
    <source>
        <strain evidence="2 3">ATCC 35960</strain>
    </source>
</reference>
<dbReference type="InterPro" id="IPR024747">
    <property type="entry name" value="Pyridox_Oxase-rel"/>
</dbReference>
<sequence>MEGGNHDSTDWVERGRELSDETIAEVLRRRGHGVLSAAVDGDVVARPMSFGVDGDDLYFQLAAPAESNASRFAATDGPVELVVSAVESVDDWHSVVVRGRLVPVAADEESRAFRALADNAVLPQNALGVGECREFRLARLAVESATGREGPASSLGSGGPAPPNASD</sequence>
<dbReference type="EMBL" id="AOLP01000010">
    <property type="protein sequence ID" value="EMA05458.1"/>
    <property type="molecule type" value="Genomic_DNA"/>
</dbReference>
<evidence type="ECO:0000313" key="2">
    <source>
        <dbReference type="EMBL" id="EMA05458.1"/>
    </source>
</evidence>
<dbReference type="Proteomes" id="UP000011553">
    <property type="component" value="Unassembled WGS sequence"/>
</dbReference>
<accession>M0JAT1</accession>
<dbReference type="PATRIC" id="fig|662478.6.peg.1936"/>
<proteinExistence type="predicted"/>
<dbReference type="Pfam" id="PF12900">
    <property type="entry name" value="Pyridox_ox_2"/>
    <property type="match status" value="1"/>
</dbReference>
<dbReference type="SUPFAM" id="SSF50475">
    <property type="entry name" value="FMN-binding split barrel"/>
    <property type="match status" value="1"/>
</dbReference>
<protein>
    <submittedName>
        <fullName evidence="2">Pyridoxamine 5'-phosphate oxidase-like FMN-binding protein</fullName>
    </submittedName>
</protein>
<comment type="caution">
    <text evidence="2">The sequence shown here is derived from an EMBL/GenBank/DDBJ whole genome shotgun (WGS) entry which is preliminary data.</text>
</comment>
<dbReference type="Gene3D" id="2.30.110.10">
    <property type="entry name" value="Electron Transport, Fmn-binding Protein, Chain A"/>
    <property type="match status" value="1"/>
</dbReference>
<gene>
    <name evidence="2" type="ORF">C438_10021</name>
</gene>
<dbReference type="RefSeq" id="WP_004969200.1">
    <property type="nucleotide sequence ID" value="NZ_AOLP01000010.1"/>
</dbReference>
<evidence type="ECO:0000313" key="3">
    <source>
        <dbReference type="Proteomes" id="UP000011553"/>
    </source>
</evidence>
<organism evidence="2 3">
    <name type="scientific">Haloferax denitrificans ATCC 35960</name>
    <dbReference type="NCBI Taxonomy" id="662478"/>
    <lineage>
        <taxon>Archaea</taxon>
        <taxon>Methanobacteriati</taxon>
        <taxon>Methanobacteriota</taxon>
        <taxon>Stenosarchaea group</taxon>
        <taxon>Halobacteria</taxon>
        <taxon>Halobacteriales</taxon>
        <taxon>Haloferacaceae</taxon>
        <taxon>Haloferax</taxon>
    </lineage>
</organism>
<evidence type="ECO:0000256" key="1">
    <source>
        <dbReference type="SAM" id="MobiDB-lite"/>
    </source>
</evidence>
<feature type="region of interest" description="Disordered" evidence="1">
    <location>
        <begin position="144"/>
        <end position="167"/>
    </location>
</feature>
<dbReference type="InterPro" id="IPR012349">
    <property type="entry name" value="Split_barrel_FMN-bd"/>
</dbReference>
<name>M0JAT1_9EURY</name>
<dbReference type="AlphaFoldDB" id="M0JAT1"/>
<keyword evidence="3" id="KW-1185">Reference proteome</keyword>